<dbReference type="InterPro" id="IPR036390">
    <property type="entry name" value="WH_DNA-bd_sf"/>
</dbReference>
<dbReference type="NCBIfam" id="TIGR00738">
    <property type="entry name" value="rrf2_super"/>
    <property type="match status" value="1"/>
</dbReference>
<comment type="caution">
    <text evidence="1">The sequence shown here is derived from an EMBL/GenBank/DDBJ whole genome shotgun (WGS) entry which is preliminary data.</text>
</comment>
<reference evidence="1 2" key="1">
    <citation type="submission" date="2024-04" db="EMBL/GenBank/DDBJ databases">
        <title>whole genome sequencing of Lutimonas vermicola strain IMCC1616.</title>
        <authorList>
            <person name="Bae S.S."/>
        </authorList>
    </citation>
    <scope>NUCLEOTIDE SEQUENCE [LARGE SCALE GENOMIC DNA]</scope>
    <source>
        <strain evidence="1 2">IMCC1616</strain>
    </source>
</reference>
<dbReference type="RefSeq" id="WP_342160283.1">
    <property type="nucleotide sequence ID" value="NZ_JBCDNA010000002.1"/>
</dbReference>
<dbReference type="EMBL" id="JBCDNA010000002">
    <property type="protein sequence ID" value="MEL4456215.1"/>
    <property type="molecule type" value="Genomic_DNA"/>
</dbReference>
<organism evidence="1 2">
    <name type="scientific">Lutimonas vermicola</name>
    <dbReference type="NCBI Taxonomy" id="414288"/>
    <lineage>
        <taxon>Bacteria</taxon>
        <taxon>Pseudomonadati</taxon>
        <taxon>Bacteroidota</taxon>
        <taxon>Flavobacteriia</taxon>
        <taxon>Flavobacteriales</taxon>
        <taxon>Flavobacteriaceae</taxon>
        <taxon>Lutimonas</taxon>
    </lineage>
</organism>
<dbReference type="Pfam" id="PF02082">
    <property type="entry name" value="Rrf2"/>
    <property type="match status" value="1"/>
</dbReference>
<sequence>MLSQQSKYAVRGVIYLAVHASVNRKLGSKEVGENINAPVPFLAKIFQNLNKEKLITSAKGPKGGFFLNEDQLSGSLLSVIKCIDGNGNFNSCFIGLPQCSDDNPCSIHHLAPPLRNTLINELKRRSIREFAKDTKKGKSHIF</sequence>
<dbReference type="PROSITE" id="PS51197">
    <property type="entry name" value="HTH_RRF2_2"/>
    <property type="match status" value="1"/>
</dbReference>
<accession>A0ABU9L1A0</accession>
<protein>
    <submittedName>
        <fullName evidence="1">Rrf2 family transcriptional regulator</fullName>
    </submittedName>
</protein>
<dbReference type="Proteomes" id="UP001474120">
    <property type="component" value="Unassembled WGS sequence"/>
</dbReference>
<dbReference type="InterPro" id="IPR036388">
    <property type="entry name" value="WH-like_DNA-bd_sf"/>
</dbReference>
<dbReference type="Gene3D" id="1.10.10.10">
    <property type="entry name" value="Winged helix-like DNA-binding domain superfamily/Winged helix DNA-binding domain"/>
    <property type="match status" value="1"/>
</dbReference>
<dbReference type="PANTHER" id="PTHR33221">
    <property type="entry name" value="WINGED HELIX-TURN-HELIX TRANSCRIPTIONAL REGULATOR, RRF2 FAMILY"/>
    <property type="match status" value="1"/>
</dbReference>
<evidence type="ECO:0000313" key="2">
    <source>
        <dbReference type="Proteomes" id="UP001474120"/>
    </source>
</evidence>
<dbReference type="InterPro" id="IPR000944">
    <property type="entry name" value="Tscrpt_reg_Rrf2"/>
</dbReference>
<dbReference type="SUPFAM" id="SSF46785">
    <property type="entry name" value="Winged helix' DNA-binding domain"/>
    <property type="match status" value="1"/>
</dbReference>
<keyword evidence="2" id="KW-1185">Reference proteome</keyword>
<name>A0ABU9L1A0_9FLAO</name>
<proteinExistence type="predicted"/>
<dbReference type="PANTHER" id="PTHR33221:SF15">
    <property type="entry name" value="HTH-TYPE TRANSCRIPTIONAL REGULATOR YWGB-RELATED"/>
    <property type="match status" value="1"/>
</dbReference>
<gene>
    <name evidence="1" type="ORF">AABB81_09935</name>
</gene>
<evidence type="ECO:0000313" key="1">
    <source>
        <dbReference type="EMBL" id="MEL4456215.1"/>
    </source>
</evidence>